<proteinExistence type="predicted"/>
<evidence type="ECO:0000313" key="1">
    <source>
        <dbReference type="EMBL" id="EUA85033.1"/>
    </source>
</evidence>
<keyword evidence="1" id="KW-0808">Transferase</keyword>
<dbReference type="PATRIC" id="fig|1299334.3.peg.18"/>
<dbReference type="Gene3D" id="3.40.50.2000">
    <property type="entry name" value="Glycogen Phosphorylase B"/>
    <property type="match status" value="1"/>
</dbReference>
<name>X8EYE4_MYCXE</name>
<protein>
    <submittedName>
        <fullName evidence="1">Glycosyltransferase domain protein</fullName>
    </submittedName>
</protein>
<accession>X8EYE4</accession>
<gene>
    <name evidence="1" type="ORF">I553_2813</name>
</gene>
<organism evidence="1">
    <name type="scientific">Mycobacterium xenopi 4042</name>
    <dbReference type="NCBI Taxonomy" id="1299334"/>
    <lineage>
        <taxon>Bacteria</taxon>
        <taxon>Bacillati</taxon>
        <taxon>Actinomycetota</taxon>
        <taxon>Actinomycetes</taxon>
        <taxon>Mycobacteriales</taxon>
        <taxon>Mycobacteriaceae</taxon>
        <taxon>Mycobacterium</taxon>
    </lineage>
</organism>
<dbReference type="EMBL" id="JAOB01000001">
    <property type="protein sequence ID" value="EUA85033.1"/>
    <property type="molecule type" value="Genomic_DNA"/>
</dbReference>
<reference evidence="1" key="1">
    <citation type="submission" date="2014-01" db="EMBL/GenBank/DDBJ databases">
        <authorList>
            <person name="Brown-Elliot B."/>
            <person name="Wallace R."/>
            <person name="Lenaerts A."/>
            <person name="Ordway D."/>
            <person name="DeGroote M.A."/>
            <person name="Parker T."/>
            <person name="Sizemore C."/>
            <person name="Tallon L.J."/>
            <person name="Sadzewicz L.K."/>
            <person name="Sengamalay N."/>
            <person name="Fraser C.M."/>
            <person name="Hine E."/>
            <person name="Shefchek K.A."/>
            <person name="Das S.P."/>
            <person name="Tettelin H."/>
        </authorList>
    </citation>
    <scope>NUCLEOTIDE SEQUENCE [LARGE SCALE GENOMIC DNA]</scope>
    <source>
        <strain evidence="1">4042</strain>
    </source>
</reference>
<dbReference type="AlphaFoldDB" id="X8EYE4"/>
<dbReference type="SUPFAM" id="SSF53756">
    <property type="entry name" value="UDP-Glycosyltransferase/glycogen phosphorylase"/>
    <property type="match status" value="1"/>
</dbReference>
<dbReference type="GO" id="GO:0016740">
    <property type="term" value="F:transferase activity"/>
    <property type="evidence" value="ECO:0007669"/>
    <property type="project" value="UniProtKB-KW"/>
</dbReference>
<comment type="caution">
    <text evidence="1">The sequence shown here is derived from an EMBL/GenBank/DDBJ whole genome shotgun (WGS) entry which is preliminary data.</text>
</comment>
<sequence>MSIDVFCRRAALEVDDLRGAIELVCPDVVIVDANCWGAMSFADAKTLRWGVFSPFTPFLRSPACRHSVQACGHGRHAGPDPGRRRAPVVAHLFDRRILPPLNAIRSRLGARQSGRSTSFYVEHRCCWPWVANRWNTRTRLG</sequence>